<dbReference type="InterPro" id="IPR000257">
    <property type="entry name" value="Uroporphyrinogen_deCOase"/>
</dbReference>
<name>A0A5M8NVV6_9BACT</name>
<dbReference type="SUPFAM" id="SSF51726">
    <property type="entry name" value="UROD/MetE-like"/>
    <property type="match status" value="1"/>
</dbReference>
<keyword evidence="2" id="KW-0456">Lyase</keyword>
<organism evidence="2 3">
    <name type="scientific">Candidatus Ordinivivax streblomastigis</name>
    <dbReference type="NCBI Taxonomy" id="2540710"/>
    <lineage>
        <taxon>Bacteria</taxon>
        <taxon>Pseudomonadati</taxon>
        <taxon>Bacteroidota</taxon>
        <taxon>Bacteroidia</taxon>
        <taxon>Bacteroidales</taxon>
        <taxon>Candidatus Ordinivivax</taxon>
    </lineage>
</organism>
<feature type="domain" description="Uroporphyrinogen decarboxylase (URO-D)" evidence="1">
    <location>
        <begin position="3"/>
        <end position="265"/>
    </location>
</feature>
<reference evidence="2 3" key="1">
    <citation type="submission" date="2019-03" db="EMBL/GenBank/DDBJ databases">
        <title>Single cell metagenomics reveals metabolic interactions within the superorganism composed of flagellate Streblomastix strix and complex community of Bacteroidetes bacteria on its surface.</title>
        <authorList>
            <person name="Treitli S.C."/>
            <person name="Kolisko M."/>
            <person name="Husnik F."/>
            <person name="Keeling P."/>
            <person name="Hampl V."/>
        </authorList>
    </citation>
    <scope>NUCLEOTIDE SEQUENCE [LARGE SCALE GENOMIC DNA]</scope>
    <source>
        <strain evidence="2">St1</strain>
    </source>
</reference>
<comment type="caution">
    <text evidence="2">The sequence shown here is derived from an EMBL/GenBank/DDBJ whole genome shotgun (WGS) entry which is preliminary data.</text>
</comment>
<accession>A0A5M8NVV6</accession>
<dbReference type="EC" id="4.1.1.37" evidence="2"/>
<dbReference type="GO" id="GO:0004853">
    <property type="term" value="F:uroporphyrinogen decarboxylase activity"/>
    <property type="evidence" value="ECO:0007669"/>
    <property type="project" value="UniProtKB-EC"/>
</dbReference>
<evidence type="ECO:0000313" key="2">
    <source>
        <dbReference type="EMBL" id="KAA6300458.1"/>
    </source>
</evidence>
<sequence length="273" mass="30389">MNSKERVLASIKHQPVDRIPNLNILMFFAAKEIGVSYSEYCRDYKKLVQGNIACMGKYGIDAVSTISDPMRECADMGMDVVFPDDDVPHERVLLLQEKSDLLRVKPVAVENGRRMTDRVKATELLKKEVGNEFAIVGWVEGCLALSADLRGVNNFLMDVYEDREFVVDLMEVCLEQVKLFAKAQIDAGADIIGVGDAIASVAGPFVYEDLAFQYEEKLLKFIQEAGGLTKLHICGQITPFLELLPVQYCDIVDVDWMVPLDKAAALFTATLLA</sequence>
<evidence type="ECO:0000313" key="3">
    <source>
        <dbReference type="Proteomes" id="UP000324575"/>
    </source>
</evidence>
<dbReference type="EMBL" id="SNRX01000079">
    <property type="protein sequence ID" value="KAA6300458.1"/>
    <property type="molecule type" value="Genomic_DNA"/>
</dbReference>
<protein>
    <submittedName>
        <fullName evidence="2">Uroporphyrinogen decarboxylase</fullName>
        <ecNumber evidence="2">4.1.1.37</ecNumber>
    </submittedName>
</protein>
<proteinExistence type="predicted"/>
<dbReference type="InterPro" id="IPR038071">
    <property type="entry name" value="UROD/MetE-like_sf"/>
</dbReference>
<dbReference type="Pfam" id="PF01208">
    <property type="entry name" value="URO-D"/>
    <property type="match status" value="1"/>
</dbReference>
<dbReference type="Gene3D" id="3.20.20.210">
    <property type="match status" value="1"/>
</dbReference>
<dbReference type="InterPro" id="IPR052024">
    <property type="entry name" value="Methanogen_methyltrans"/>
</dbReference>
<dbReference type="AlphaFoldDB" id="A0A5M8NVV6"/>
<gene>
    <name evidence="2" type="ORF">EZS26_003399</name>
</gene>
<dbReference type="GO" id="GO:0006779">
    <property type="term" value="P:porphyrin-containing compound biosynthetic process"/>
    <property type="evidence" value="ECO:0007669"/>
    <property type="project" value="InterPro"/>
</dbReference>
<dbReference type="PANTHER" id="PTHR47099">
    <property type="entry name" value="METHYLCOBAMIDE:COM METHYLTRANSFERASE MTBA"/>
    <property type="match status" value="1"/>
</dbReference>
<dbReference type="Proteomes" id="UP000324575">
    <property type="component" value="Unassembled WGS sequence"/>
</dbReference>
<dbReference type="PANTHER" id="PTHR47099:SF1">
    <property type="entry name" value="METHYLCOBAMIDE:COM METHYLTRANSFERASE MTBA"/>
    <property type="match status" value="1"/>
</dbReference>
<evidence type="ECO:0000259" key="1">
    <source>
        <dbReference type="Pfam" id="PF01208"/>
    </source>
</evidence>